<organism evidence="4 5">
    <name type="scientific">Paraglaciecola aquimarina</name>
    <dbReference type="NCBI Taxonomy" id="1235557"/>
    <lineage>
        <taxon>Bacteria</taxon>
        <taxon>Pseudomonadati</taxon>
        <taxon>Pseudomonadota</taxon>
        <taxon>Gammaproteobacteria</taxon>
        <taxon>Alteromonadales</taxon>
        <taxon>Alteromonadaceae</taxon>
        <taxon>Paraglaciecola</taxon>
    </lineage>
</organism>
<dbReference type="RefSeq" id="WP_316025547.1">
    <property type="nucleotide sequence ID" value="NZ_JAWDIO010000002.1"/>
</dbReference>
<sequence>MVPNPQDIFSLTAENDRALVRGNKVFRAFDWNADRYNWNAAVRYEEAEIRLEDEMSNLATDTQQNSSDVVEFTMSATVTESRDIHFDLYSSDTNELVASFVETIDSSGAKSFSFELPQIYSGDYIWSVYMTAQADNAPLTDVTKIAVQIAGVTKGDFDFDNDVDLNDITLFEEMLASGQLIDAKYDFNLDGEFSSEDVTALRELCTYDSCEIILTYQERVEQKVAQLRTLIEKVESKGIDVTRDKMALHTAETFVIWANWDEKNKVDIAKFYEKHPQTKDDTEAAADALVVREREGVEAILDQALAELTAVDLGELSRKPVVLTDTTKVTIQDGKFIQDGQPVFLGAYTWKPDEEETNQYWGNLNSHYISPNLFTNSDWDYSSWTFNNYIDADSDHRIGQTFIDQNFPKWIADLYPEIDDAPRIFHNHDIDHPFTKTVYRKLFETVLPDLKDKRSTELGYMLFNEPTYITQKDHWNNGVQKIRQNIDDANSATKSVTEETFKRFRNWLENRHGDIATLNELWGTHFTSFADVSITIPIDVALQGTPKWYDWCLFNMWRVTDWFTFMNNEIKAIDTDAKTHIKLMPWLWNEDGRHHGMDFETLLRMGDIIGFDAEAAYSDIWGREVEWDDEYSFDWQSAMMSFDFFSSVQPEQLLWDSENHFFHSSKFMELDINPDYVKSIYWMAFTHGLTGSSTWVWTREADGNFSSNIQRAMSNGNYDKEYIVDVTHQPKGLHALTRTMLEANAHANDLVLLQRQEKPIRVFYSETSAINQPDHMKYVRDAYKGLYFEGIGLGFATERILNEQDAWEMVVVSGAKYVTDTEFSALQNYLNEGGTVFIDADSLQFNEYGGARDTQLFVSNGTLVSFNSHEDLLAKVQSSAIAKEIVPSITLLEGAGATSHKTLAWRTTQRADGSHIVSVTNTGYAAVSFGFTPKVGTSIAGGTNLFTGNQVDFSTLSLEPMETTFLHVTQEIDSGGGSTVELGDWDEDGDVDIDDVRGLIGAIQAREQVDLAFDVNQDGIVNVLDARVIMSLCTRARCSTH</sequence>
<dbReference type="SUPFAM" id="SSF63446">
    <property type="entry name" value="Type I dockerin domain"/>
    <property type="match status" value="1"/>
</dbReference>
<dbReference type="Gene3D" id="3.20.20.80">
    <property type="entry name" value="Glycosidases"/>
    <property type="match status" value="1"/>
</dbReference>
<proteinExistence type="predicted"/>
<dbReference type="Gene3D" id="1.10.1330.10">
    <property type="entry name" value="Dockerin domain"/>
    <property type="match status" value="1"/>
</dbReference>
<gene>
    <name evidence="4" type="ORF">RS130_08195</name>
</gene>
<evidence type="ECO:0000313" key="4">
    <source>
        <dbReference type="EMBL" id="MDU0353909.1"/>
    </source>
</evidence>
<comment type="caution">
    <text evidence="4">The sequence shown here is derived from an EMBL/GenBank/DDBJ whole genome shotgun (WGS) entry which is preliminary data.</text>
</comment>
<evidence type="ECO:0000256" key="2">
    <source>
        <dbReference type="ARBA" id="ARBA00023295"/>
    </source>
</evidence>
<dbReference type="Proteomes" id="UP001247805">
    <property type="component" value="Unassembled WGS sequence"/>
</dbReference>
<keyword evidence="1 4" id="KW-0378">Hydrolase</keyword>
<dbReference type="InterPro" id="IPR017853">
    <property type="entry name" value="GH"/>
</dbReference>
<name>A0ABU3SV57_9ALTE</name>
<feature type="domain" description="Glycoside hydrolase family 42 N-terminal" evidence="3">
    <location>
        <begin position="407"/>
        <end position="700"/>
    </location>
</feature>
<dbReference type="Pfam" id="PF02449">
    <property type="entry name" value="Glyco_hydro_42"/>
    <property type="match status" value="1"/>
</dbReference>
<dbReference type="Gene3D" id="3.40.50.880">
    <property type="match status" value="1"/>
</dbReference>
<dbReference type="InterPro" id="IPR013529">
    <property type="entry name" value="Glyco_hydro_42_N"/>
</dbReference>
<keyword evidence="2 4" id="KW-0326">Glycosidase</keyword>
<dbReference type="InterPro" id="IPR036439">
    <property type="entry name" value="Dockerin_dom_sf"/>
</dbReference>
<evidence type="ECO:0000256" key="1">
    <source>
        <dbReference type="ARBA" id="ARBA00022801"/>
    </source>
</evidence>
<protein>
    <submittedName>
        <fullName evidence="4">Beta-galactosidase</fullName>
        <ecNumber evidence="4">3.2.1.23</ecNumber>
    </submittedName>
</protein>
<dbReference type="GO" id="GO:0004565">
    <property type="term" value="F:beta-galactosidase activity"/>
    <property type="evidence" value="ECO:0007669"/>
    <property type="project" value="UniProtKB-EC"/>
</dbReference>
<dbReference type="EC" id="3.2.1.23" evidence="4"/>
<keyword evidence="5" id="KW-1185">Reference proteome</keyword>
<dbReference type="EMBL" id="JAWDIO010000002">
    <property type="protein sequence ID" value="MDU0353909.1"/>
    <property type="molecule type" value="Genomic_DNA"/>
</dbReference>
<dbReference type="InterPro" id="IPR029062">
    <property type="entry name" value="Class_I_gatase-like"/>
</dbReference>
<evidence type="ECO:0000259" key="3">
    <source>
        <dbReference type="Pfam" id="PF02449"/>
    </source>
</evidence>
<reference evidence="4 5" key="1">
    <citation type="submission" date="2023-10" db="EMBL/GenBank/DDBJ databases">
        <title>Glaciecola aquimarina strain GGW-M5 nov., isolated from a coastal seawater.</title>
        <authorList>
            <person name="Bayburt H."/>
            <person name="Kim J.M."/>
            <person name="Choi B.J."/>
            <person name="Jeon C.O."/>
        </authorList>
    </citation>
    <scope>NUCLEOTIDE SEQUENCE [LARGE SCALE GENOMIC DNA]</scope>
    <source>
        <strain evidence="4 5">KCTC 32108</strain>
    </source>
</reference>
<evidence type="ECO:0000313" key="5">
    <source>
        <dbReference type="Proteomes" id="UP001247805"/>
    </source>
</evidence>
<dbReference type="CDD" id="cd03143">
    <property type="entry name" value="A4_beta-galactosidase_middle_domain"/>
    <property type="match status" value="1"/>
</dbReference>
<accession>A0ABU3SV57</accession>
<dbReference type="SUPFAM" id="SSF51445">
    <property type="entry name" value="(Trans)glycosidases"/>
    <property type="match status" value="1"/>
</dbReference>